<dbReference type="STRING" id="410764.GA0061103_2058"/>
<evidence type="ECO:0000313" key="9">
    <source>
        <dbReference type="Proteomes" id="UP000199101"/>
    </source>
</evidence>
<name>A0A1C3UF68_9HYPH</name>
<keyword evidence="3" id="KW-0479">Metal-binding</keyword>
<accession>A0A1C3UF68</accession>
<evidence type="ECO:0000256" key="4">
    <source>
        <dbReference type="ARBA" id="ARBA00023004"/>
    </source>
</evidence>
<evidence type="ECO:0000259" key="7">
    <source>
        <dbReference type="PROSITE" id="PS51085"/>
    </source>
</evidence>
<keyword evidence="2" id="KW-0001">2Fe-2S</keyword>
<dbReference type="RefSeq" id="WP_092707656.1">
    <property type="nucleotide sequence ID" value="NZ_FMAG01000001.1"/>
</dbReference>
<dbReference type="InterPro" id="IPR001041">
    <property type="entry name" value="2Fe-2S_ferredoxin-type"/>
</dbReference>
<protein>
    <submittedName>
        <fullName evidence="8">Ferredoxin, 2Fe-2S</fullName>
    </submittedName>
</protein>
<evidence type="ECO:0000256" key="3">
    <source>
        <dbReference type="ARBA" id="ARBA00022723"/>
    </source>
</evidence>
<keyword evidence="9" id="KW-1185">Reference proteome</keyword>
<dbReference type="Proteomes" id="UP000199101">
    <property type="component" value="Unassembled WGS sequence"/>
</dbReference>
<gene>
    <name evidence="8" type="ORF">GA0061103_2058</name>
</gene>
<dbReference type="AlphaFoldDB" id="A0A1C3UF68"/>
<dbReference type="InterPro" id="IPR036010">
    <property type="entry name" value="2Fe-2S_ferredoxin-like_sf"/>
</dbReference>
<evidence type="ECO:0000313" key="8">
    <source>
        <dbReference type="EMBL" id="SCB13997.1"/>
    </source>
</evidence>
<evidence type="ECO:0000256" key="1">
    <source>
        <dbReference type="ARBA" id="ARBA00010914"/>
    </source>
</evidence>
<dbReference type="GO" id="GO:0009055">
    <property type="term" value="F:electron transfer activity"/>
    <property type="evidence" value="ECO:0007669"/>
    <property type="project" value="TreeGrafter"/>
</dbReference>
<dbReference type="PANTHER" id="PTHR23426">
    <property type="entry name" value="FERREDOXIN/ADRENODOXIN"/>
    <property type="match status" value="1"/>
</dbReference>
<keyword evidence="4" id="KW-0408">Iron</keyword>
<dbReference type="PANTHER" id="PTHR23426:SF65">
    <property type="entry name" value="FERREDOXIN-2, MITOCHONDRIAL"/>
    <property type="match status" value="1"/>
</dbReference>
<sequence length="106" mass="11343">MCEIVFIDSAGRETRVEAQEGETLMAVAVRSGIDGIVAQCGGALACGTCHCYIEQPHLDLLPPPSEEEATMIEFVMEPAPNSRLSCQILASNVVDGMRVVVPDSQH</sequence>
<keyword evidence="5" id="KW-0411">Iron-sulfur</keyword>
<reference evidence="9" key="1">
    <citation type="submission" date="2016-08" db="EMBL/GenBank/DDBJ databases">
        <authorList>
            <person name="Varghese N."/>
            <person name="Submissions Spin"/>
        </authorList>
    </citation>
    <scope>NUCLEOTIDE SEQUENCE [LARGE SCALE GENOMIC DNA]</scope>
    <source>
        <strain evidence="9">HAMBI 2975</strain>
    </source>
</reference>
<dbReference type="EMBL" id="FMAG01000001">
    <property type="protein sequence ID" value="SCB13997.1"/>
    <property type="molecule type" value="Genomic_DNA"/>
</dbReference>
<dbReference type="SUPFAM" id="SSF54292">
    <property type="entry name" value="2Fe-2S ferredoxin-like"/>
    <property type="match status" value="1"/>
</dbReference>
<dbReference type="PROSITE" id="PS51085">
    <property type="entry name" value="2FE2S_FER_2"/>
    <property type="match status" value="1"/>
</dbReference>
<dbReference type="InterPro" id="IPR012675">
    <property type="entry name" value="Beta-grasp_dom_sf"/>
</dbReference>
<dbReference type="InterPro" id="IPR001055">
    <property type="entry name" value="Adrenodoxin-like"/>
</dbReference>
<dbReference type="GO" id="GO:0051537">
    <property type="term" value="F:2 iron, 2 sulfur cluster binding"/>
    <property type="evidence" value="ECO:0007669"/>
    <property type="project" value="UniProtKB-KW"/>
</dbReference>
<dbReference type="Pfam" id="PF00111">
    <property type="entry name" value="Fer2"/>
    <property type="match status" value="1"/>
</dbReference>
<evidence type="ECO:0000256" key="5">
    <source>
        <dbReference type="ARBA" id="ARBA00023014"/>
    </source>
</evidence>
<dbReference type="GO" id="GO:0140647">
    <property type="term" value="P:P450-containing electron transport chain"/>
    <property type="evidence" value="ECO:0007669"/>
    <property type="project" value="InterPro"/>
</dbReference>
<feature type="domain" description="2Fe-2S ferredoxin-type" evidence="7">
    <location>
        <begin position="2"/>
        <end position="105"/>
    </location>
</feature>
<dbReference type="OrthoDB" id="9799640at2"/>
<dbReference type="CDD" id="cd00207">
    <property type="entry name" value="fer2"/>
    <property type="match status" value="1"/>
</dbReference>
<organism evidence="8 9">
    <name type="scientific">Rhizobium multihospitium</name>
    <dbReference type="NCBI Taxonomy" id="410764"/>
    <lineage>
        <taxon>Bacteria</taxon>
        <taxon>Pseudomonadati</taxon>
        <taxon>Pseudomonadota</taxon>
        <taxon>Alphaproteobacteria</taxon>
        <taxon>Hyphomicrobiales</taxon>
        <taxon>Rhizobiaceae</taxon>
        <taxon>Rhizobium/Agrobacterium group</taxon>
        <taxon>Rhizobium</taxon>
    </lineage>
</organism>
<proteinExistence type="inferred from homology"/>
<dbReference type="PRINTS" id="PR00355">
    <property type="entry name" value="ADRENODOXIN"/>
</dbReference>
<evidence type="ECO:0000256" key="2">
    <source>
        <dbReference type="ARBA" id="ARBA00022714"/>
    </source>
</evidence>
<comment type="cofactor">
    <cofactor evidence="6">
        <name>[2Fe-2S] cluster</name>
        <dbReference type="ChEBI" id="CHEBI:190135"/>
    </cofactor>
</comment>
<comment type="similarity">
    <text evidence="1">Belongs to the adrenodoxin/putidaredoxin family.</text>
</comment>
<dbReference type="GO" id="GO:0046872">
    <property type="term" value="F:metal ion binding"/>
    <property type="evidence" value="ECO:0007669"/>
    <property type="project" value="UniProtKB-KW"/>
</dbReference>
<dbReference type="Gene3D" id="3.10.20.30">
    <property type="match status" value="1"/>
</dbReference>
<evidence type="ECO:0000256" key="6">
    <source>
        <dbReference type="ARBA" id="ARBA00034078"/>
    </source>
</evidence>